<organism evidence="1">
    <name type="scientific">Rhizophora mucronata</name>
    <name type="common">Asiatic mangrove</name>
    <dbReference type="NCBI Taxonomy" id="61149"/>
    <lineage>
        <taxon>Eukaryota</taxon>
        <taxon>Viridiplantae</taxon>
        <taxon>Streptophyta</taxon>
        <taxon>Embryophyta</taxon>
        <taxon>Tracheophyta</taxon>
        <taxon>Spermatophyta</taxon>
        <taxon>Magnoliopsida</taxon>
        <taxon>eudicotyledons</taxon>
        <taxon>Gunneridae</taxon>
        <taxon>Pentapetalae</taxon>
        <taxon>rosids</taxon>
        <taxon>fabids</taxon>
        <taxon>Malpighiales</taxon>
        <taxon>Rhizophoraceae</taxon>
        <taxon>Rhizophora</taxon>
    </lineage>
</organism>
<evidence type="ECO:0000313" key="1">
    <source>
        <dbReference type="EMBL" id="MBX47011.1"/>
    </source>
</evidence>
<dbReference type="AlphaFoldDB" id="A0A2P2NXB3"/>
<accession>A0A2P2NXB3</accession>
<reference evidence="1" key="1">
    <citation type="submission" date="2018-02" db="EMBL/GenBank/DDBJ databases">
        <title>Rhizophora mucronata_Transcriptome.</title>
        <authorList>
            <person name="Meera S.P."/>
            <person name="Sreeshan A."/>
            <person name="Augustine A."/>
        </authorList>
    </citation>
    <scope>NUCLEOTIDE SEQUENCE</scope>
    <source>
        <tissue evidence="1">Leaf</tissue>
    </source>
</reference>
<sequence>MALPLSFPLLKRNSLFHFFLHNALQRMCG</sequence>
<name>A0A2P2NXB3_RHIMU</name>
<protein>
    <submittedName>
        <fullName evidence="1">Uncharacterized protein</fullName>
    </submittedName>
</protein>
<dbReference type="EMBL" id="GGEC01066527">
    <property type="protein sequence ID" value="MBX47011.1"/>
    <property type="molecule type" value="Transcribed_RNA"/>
</dbReference>
<proteinExistence type="predicted"/>